<comment type="caution">
    <text evidence="2">The sequence shown here is derived from an EMBL/GenBank/DDBJ whole genome shotgun (WGS) entry which is preliminary data.</text>
</comment>
<gene>
    <name evidence="2" type="ORF">FGO68_gene8067</name>
</gene>
<feature type="compositionally biased region" description="Polar residues" evidence="1">
    <location>
        <begin position="78"/>
        <end position="104"/>
    </location>
</feature>
<dbReference type="Proteomes" id="UP000785679">
    <property type="component" value="Unassembled WGS sequence"/>
</dbReference>
<evidence type="ECO:0000313" key="2">
    <source>
        <dbReference type="EMBL" id="TNV86438.1"/>
    </source>
</evidence>
<protein>
    <submittedName>
        <fullName evidence="2">Uncharacterized protein</fullName>
    </submittedName>
</protein>
<proteinExistence type="predicted"/>
<evidence type="ECO:0000313" key="3">
    <source>
        <dbReference type="Proteomes" id="UP000785679"/>
    </source>
</evidence>
<sequence length="104" mass="12085">MTSPVDQLRWMVTQRFTPEALQAQLRHFNDIYAKIKTYYVAEDMKREEVLEQRREELARLMKEQLRIKAAKAGGSPMKQPQINAPPMQQSSTVSMMNKQPMTSA</sequence>
<evidence type="ECO:0000256" key="1">
    <source>
        <dbReference type="SAM" id="MobiDB-lite"/>
    </source>
</evidence>
<feature type="region of interest" description="Disordered" evidence="1">
    <location>
        <begin position="71"/>
        <end position="104"/>
    </location>
</feature>
<dbReference type="AlphaFoldDB" id="A0A8J8P373"/>
<dbReference type="EMBL" id="RRYP01001080">
    <property type="protein sequence ID" value="TNV86438.1"/>
    <property type="molecule type" value="Genomic_DNA"/>
</dbReference>
<keyword evidence="3" id="KW-1185">Reference proteome</keyword>
<name>A0A8J8P373_HALGN</name>
<organism evidence="2 3">
    <name type="scientific">Halteria grandinella</name>
    <dbReference type="NCBI Taxonomy" id="5974"/>
    <lineage>
        <taxon>Eukaryota</taxon>
        <taxon>Sar</taxon>
        <taxon>Alveolata</taxon>
        <taxon>Ciliophora</taxon>
        <taxon>Intramacronucleata</taxon>
        <taxon>Spirotrichea</taxon>
        <taxon>Stichotrichia</taxon>
        <taxon>Sporadotrichida</taxon>
        <taxon>Halteriidae</taxon>
        <taxon>Halteria</taxon>
    </lineage>
</organism>
<accession>A0A8J8P373</accession>
<reference evidence="2" key="1">
    <citation type="submission" date="2019-06" db="EMBL/GenBank/DDBJ databases">
        <authorList>
            <person name="Zheng W."/>
        </authorList>
    </citation>
    <scope>NUCLEOTIDE SEQUENCE</scope>
    <source>
        <strain evidence="2">QDHG01</strain>
    </source>
</reference>